<evidence type="ECO:0000313" key="2">
    <source>
        <dbReference type="Proteomes" id="UP000292781"/>
    </source>
</evidence>
<protein>
    <recommendedName>
        <fullName evidence="3">Cysteine dioxygenase</fullName>
    </recommendedName>
</protein>
<organism evidence="1 2">
    <name type="scientific">Siculibacillus lacustris</name>
    <dbReference type="NCBI Taxonomy" id="1549641"/>
    <lineage>
        <taxon>Bacteria</taxon>
        <taxon>Pseudomonadati</taxon>
        <taxon>Pseudomonadota</taxon>
        <taxon>Alphaproteobacteria</taxon>
        <taxon>Hyphomicrobiales</taxon>
        <taxon>Ancalomicrobiaceae</taxon>
        <taxon>Siculibacillus</taxon>
    </lineage>
</organism>
<accession>A0A4Q9VLN2</accession>
<dbReference type="InterPro" id="IPR014710">
    <property type="entry name" value="RmlC-like_jellyroll"/>
</dbReference>
<dbReference type="EMBL" id="SJFN01000025">
    <property type="protein sequence ID" value="TBW35521.1"/>
    <property type="molecule type" value="Genomic_DNA"/>
</dbReference>
<evidence type="ECO:0000313" key="1">
    <source>
        <dbReference type="EMBL" id="TBW35521.1"/>
    </source>
</evidence>
<dbReference type="SUPFAM" id="SSF51182">
    <property type="entry name" value="RmlC-like cupins"/>
    <property type="match status" value="1"/>
</dbReference>
<comment type="caution">
    <text evidence="1">The sequence shown here is derived from an EMBL/GenBank/DDBJ whole genome shotgun (WGS) entry which is preliminary data.</text>
</comment>
<proteinExistence type="predicted"/>
<name>A0A4Q9VLN2_9HYPH</name>
<dbReference type="RefSeq" id="WP_131310623.1">
    <property type="nucleotide sequence ID" value="NZ_SJFN01000025.1"/>
</dbReference>
<dbReference type="AlphaFoldDB" id="A0A4Q9VLN2"/>
<dbReference type="InterPro" id="IPR011051">
    <property type="entry name" value="RmlC_Cupin_sf"/>
</dbReference>
<dbReference type="Gene3D" id="2.60.120.10">
    <property type="entry name" value="Jelly Rolls"/>
    <property type="match status" value="1"/>
</dbReference>
<dbReference type="Proteomes" id="UP000292781">
    <property type="component" value="Unassembled WGS sequence"/>
</dbReference>
<evidence type="ECO:0008006" key="3">
    <source>
        <dbReference type="Google" id="ProtNLM"/>
    </source>
</evidence>
<dbReference type="CDD" id="cd10548">
    <property type="entry name" value="cupin_CDO"/>
    <property type="match status" value="1"/>
</dbReference>
<dbReference type="OrthoDB" id="7059163at2"/>
<gene>
    <name evidence="1" type="ORF">EYW49_15970</name>
</gene>
<keyword evidence="2" id="KW-1185">Reference proteome</keyword>
<sequence>MPLRAERDAAVGRLIAAAREIPAGEVDRAALEPVLAALLALAARRDLWSAADFPPPEEGERHARYGLHQEPDASLALYLNVMRPGNRIVPHDHTTWAVIAAVEGVEHNRLYRRTDDRSRPGIGTLVETATVEVGPGRGIALLPDDIHAVEIRGETPIRHLHFYGRALETLTERIRYDLAAGTWESMPIGVRTRVAA</sequence>
<reference evidence="1 2" key="1">
    <citation type="submission" date="2019-02" db="EMBL/GenBank/DDBJ databases">
        <title>Siculibacillus lacustris gen. nov., sp. nov., a new rosette-forming bacterium isolated from a freshwater crater lake (Lake St. Ana, Romania).</title>
        <authorList>
            <person name="Felfoldi T."/>
            <person name="Marton Z."/>
            <person name="Szabo A."/>
            <person name="Mentes A."/>
            <person name="Boka K."/>
            <person name="Marialigeti K."/>
            <person name="Mathe I."/>
            <person name="Koncz M."/>
            <person name="Schumann P."/>
            <person name="Toth E."/>
        </authorList>
    </citation>
    <scope>NUCLEOTIDE SEQUENCE [LARGE SCALE GENOMIC DNA]</scope>
    <source>
        <strain evidence="1 2">SA-279</strain>
    </source>
</reference>